<feature type="compositionally biased region" description="Basic and acidic residues" evidence="1">
    <location>
        <begin position="277"/>
        <end position="287"/>
    </location>
</feature>
<gene>
    <name evidence="2" type="primary">mus-41</name>
    <name evidence="2" type="ORF">SPIL2461_LOCUS14306</name>
</gene>
<dbReference type="Proteomes" id="UP000649617">
    <property type="component" value="Unassembled WGS sequence"/>
</dbReference>
<protein>
    <submittedName>
        <fullName evidence="2">Mus-41 protein</fullName>
    </submittedName>
</protein>
<feature type="compositionally biased region" description="Polar residues" evidence="1">
    <location>
        <begin position="288"/>
        <end position="298"/>
    </location>
</feature>
<name>A0A812TVU3_SYMPI</name>
<reference evidence="2" key="1">
    <citation type="submission" date="2021-02" db="EMBL/GenBank/DDBJ databases">
        <authorList>
            <person name="Dougan E. K."/>
            <person name="Rhodes N."/>
            <person name="Thang M."/>
            <person name="Chan C."/>
        </authorList>
    </citation>
    <scope>NUCLEOTIDE SEQUENCE</scope>
</reference>
<feature type="region of interest" description="Disordered" evidence="1">
    <location>
        <begin position="128"/>
        <end position="165"/>
    </location>
</feature>
<dbReference type="EMBL" id="CAJNIZ010032924">
    <property type="protein sequence ID" value="CAE7540815.1"/>
    <property type="molecule type" value="Genomic_DNA"/>
</dbReference>
<evidence type="ECO:0000256" key="1">
    <source>
        <dbReference type="SAM" id="MobiDB-lite"/>
    </source>
</evidence>
<keyword evidence="3" id="KW-1185">Reference proteome</keyword>
<feature type="compositionally biased region" description="Acidic residues" evidence="1">
    <location>
        <begin position="205"/>
        <end position="215"/>
    </location>
</feature>
<organism evidence="2 3">
    <name type="scientific">Symbiodinium pilosum</name>
    <name type="common">Dinoflagellate</name>
    <dbReference type="NCBI Taxonomy" id="2952"/>
    <lineage>
        <taxon>Eukaryota</taxon>
        <taxon>Sar</taxon>
        <taxon>Alveolata</taxon>
        <taxon>Dinophyceae</taxon>
        <taxon>Suessiales</taxon>
        <taxon>Symbiodiniaceae</taxon>
        <taxon>Symbiodinium</taxon>
    </lineage>
</organism>
<dbReference type="AlphaFoldDB" id="A0A812TVU3"/>
<evidence type="ECO:0000313" key="3">
    <source>
        <dbReference type="Proteomes" id="UP000649617"/>
    </source>
</evidence>
<sequence length="456" mass="50300">MAWSTIRLGADQQFQAEDGSFGPLLRQGRRLELRWAVEAKKSRARPGTAASQVGAETGTIRFDAGGQEVGRFPADANKTLVPLLARRLIDVEAVVGRDPPRVLTLGTDLPVVVRVSLRSVALRTPGQIDAKPAIPEADGGKNKSKGQNQKNVHKEEADKEIQRTSTGMLLEKLNLPCRRRAALEGDVVANTAEELPAKAEGAGVADDEPEAEEEEMSKVAAAQLGRSDQLERHDLPGIVLPQGIFQTRLRPYQAQAVYWMWQRENPTSSLPSSFKNADPHGDEKADEATSSPNASQATKELPHERQLHPMWDEYELPEETGPLPGGIAGKREFSVSKWTWVGILATSKQQLSKQGIAVVAYWLMTWVWARQLCALHSLRWTTALPACPLRGRLHRSFVPWRTSAVRSFTMFGRAPTSLHSNPMTAKSVVFSLPVAPLSLIRQWHSEAAWDTCDSQQ</sequence>
<evidence type="ECO:0000313" key="2">
    <source>
        <dbReference type="EMBL" id="CAE7540815.1"/>
    </source>
</evidence>
<dbReference type="OrthoDB" id="448448at2759"/>
<feature type="region of interest" description="Disordered" evidence="1">
    <location>
        <begin position="198"/>
        <end position="219"/>
    </location>
</feature>
<feature type="region of interest" description="Disordered" evidence="1">
    <location>
        <begin position="268"/>
        <end position="302"/>
    </location>
</feature>
<proteinExistence type="predicted"/>
<feature type="compositionally biased region" description="Basic and acidic residues" evidence="1">
    <location>
        <begin position="152"/>
        <end position="162"/>
    </location>
</feature>
<accession>A0A812TVU3</accession>
<comment type="caution">
    <text evidence="2">The sequence shown here is derived from an EMBL/GenBank/DDBJ whole genome shotgun (WGS) entry which is preliminary data.</text>
</comment>